<evidence type="ECO:0000313" key="2">
    <source>
        <dbReference type="EMBL" id="PFG17236.1"/>
    </source>
</evidence>
<feature type="compositionally biased region" description="Basic and acidic residues" evidence="1">
    <location>
        <begin position="8"/>
        <end position="19"/>
    </location>
</feature>
<organism evidence="2 3">
    <name type="scientific">Propionicimonas paludicola</name>
    <dbReference type="NCBI Taxonomy" id="185243"/>
    <lineage>
        <taxon>Bacteria</taxon>
        <taxon>Bacillati</taxon>
        <taxon>Actinomycetota</taxon>
        <taxon>Actinomycetes</taxon>
        <taxon>Propionibacteriales</taxon>
        <taxon>Nocardioidaceae</taxon>
        <taxon>Propionicimonas</taxon>
    </lineage>
</organism>
<protein>
    <submittedName>
        <fullName evidence="2">Uncharacterized protein</fullName>
    </submittedName>
</protein>
<dbReference type="AlphaFoldDB" id="A0A2A9CSX9"/>
<reference evidence="2 3" key="1">
    <citation type="submission" date="2017-10" db="EMBL/GenBank/DDBJ databases">
        <title>Sequencing the genomes of 1000 actinobacteria strains.</title>
        <authorList>
            <person name="Klenk H.-P."/>
        </authorList>
    </citation>
    <scope>NUCLEOTIDE SEQUENCE [LARGE SCALE GENOMIC DNA]</scope>
    <source>
        <strain evidence="2 3">DSM 15597</strain>
    </source>
</reference>
<sequence length="113" mass="12375">MSRRRSPRPIEDDTNDTRVIDQAPPSMGRGASIDDLGPEGEAWVEAQHAALMAAGTPVSRRTLRDRLLWLWEHPSEPATESPQSVLTIRRVVSGVSRSVPVDRAVGELVAGRL</sequence>
<accession>A0A2A9CSX9</accession>
<evidence type="ECO:0000313" key="3">
    <source>
        <dbReference type="Proteomes" id="UP000226079"/>
    </source>
</evidence>
<name>A0A2A9CSX9_9ACTN</name>
<dbReference type="Proteomes" id="UP000226079">
    <property type="component" value="Unassembled WGS sequence"/>
</dbReference>
<gene>
    <name evidence="2" type="ORF">ATK74_1799</name>
</gene>
<evidence type="ECO:0000256" key="1">
    <source>
        <dbReference type="SAM" id="MobiDB-lite"/>
    </source>
</evidence>
<dbReference type="EMBL" id="PDJC01000001">
    <property type="protein sequence ID" value="PFG17236.1"/>
    <property type="molecule type" value="Genomic_DNA"/>
</dbReference>
<proteinExistence type="predicted"/>
<keyword evidence="3" id="KW-1185">Reference proteome</keyword>
<feature type="region of interest" description="Disordered" evidence="1">
    <location>
        <begin position="1"/>
        <end position="30"/>
    </location>
</feature>
<comment type="caution">
    <text evidence="2">The sequence shown here is derived from an EMBL/GenBank/DDBJ whole genome shotgun (WGS) entry which is preliminary data.</text>
</comment>